<dbReference type="PROSITE" id="PS51625">
    <property type="entry name" value="SAM_MT_TRMB"/>
    <property type="match status" value="1"/>
</dbReference>
<evidence type="ECO:0000313" key="8">
    <source>
        <dbReference type="EMBL" id="GAB47763.1"/>
    </source>
</evidence>
<organism evidence="8 9">
    <name type="scientific">Mobilicoccus pelagius NBRC 104925</name>
    <dbReference type="NCBI Taxonomy" id="1089455"/>
    <lineage>
        <taxon>Bacteria</taxon>
        <taxon>Bacillati</taxon>
        <taxon>Actinomycetota</taxon>
        <taxon>Actinomycetes</taxon>
        <taxon>Micrococcales</taxon>
        <taxon>Dermatophilaceae</taxon>
        <taxon>Mobilicoccus</taxon>
    </lineage>
</organism>
<keyword evidence="6 7" id="KW-0819">tRNA processing</keyword>
<dbReference type="Gene3D" id="3.40.50.150">
    <property type="entry name" value="Vaccinia Virus protein VP39"/>
    <property type="match status" value="1"/>
</dbReference>
<feature type="binding site" evidence="7">
    <location>
        <begin position="221"/>
        <end position="224"/>
    </location>
    <ligand>
        <name>substrate</name>
    </ligand>
</feature>
<comment type="function">
    <text evidence="2 7">Catalyzes the formation of N(7)-methylguanine at position 46 (m7G46) in tRNA.</text>
</comment>
<feature type="binding site" evidence="7">
    <location>
        <position position="73"/>
    </location>
    <ligand>
        <name>S-adenosyl-L-methionine</name>
        <dbReference type="ChEBI" id="CHEBI:59789"/>
    </ligand>
</feature>
<evidence type="ECO:0000256" key="1">
    <source>
        <dbReference type="ARBA" id="ARBA00000142"/>
    </source>
</evidence>
<dbReference type="InterPro" id="IPR029063">
    <property type="entry name" value="SAM-dependent_MTases_sf"/>
</dbReference>
<protein>
    <recommendedName>
        <fullName evidence="7">tRNA (guanine-N(7)-)-methyltransferase</fullName>
        <ecNumber evidence="7">2.1.1.33</ecNumber>
    </recommendedName>
    <alternativeName>
        <fullName evidence="7">tRNA (guanine(46)-N(7))-methyltransferase</fullName>
    </alternativeName>
    <alternativeName>
        <fullName evidence="7">tRNA(m7G46)-methyltransferase</fullName>
    </alternativeName>
</protein>
<dbReference type="EC" id="2.1.1.33" evidence="7"/>
<keyword evidence="5 7" id="KW-0949">S-adenosyl-L-methionine</keyword>
<evidence type="ECO:0000256" key="3">
    <source>
        <dbReference type="ARBA" id="ARBA00022603"/>
    </source>
</evidence>
<dbReference type="eggNOG" id="COG0220">
    <property type="taxonomic scope" value="Bacteria"/>
</dbReference>
<dbReference type="PANTHER" id="PTHR23417">
    <property type="entry name" value="3-DEOXY-D-MANNO-OCTULOSONIC-ACID TRANSFERASE/TRNA GUANINE-N 7 - -METHYLTRANSFERASE"/>
    <property type="match status" value="1"/>
</dbReference>
<comment type="caution">
    <text evidence="8">The sequence shown here is derived from an EMBL/GenBank/DDBJ whole genome shotgun (WGS) entry which is preliminary data.</text>
</comment>
<reference evidence="8 9" key="1">
    <citation type="submission" date="2012-02" db="EMBL/GenBank/DDBJ databases">
        <title>Whole genome shotgun sequence of Mobilicoccus pelagius NBRC 104925.</title>
        <authorList>
            <person name="Yoshida Y."/>
            <person name="Hosoyama A."/>
            <person name="Tsuchikane K."/>
            <person name="Katsumata H."/>
            <person name="Yamazaki S."/>
            <person name="Fujita N."/>
        </authorList>
    </citation>
    <scope>NUCLEOTIDE SEQUENCE [LARGE SCALE GENOMIC DNA]</scope>
    <source>
        <strain evidence="8 9">NBRC 104925</strain>
    </source>
</reference>
<dbReference type="GO" id="GO:0043527">
    <property type="term" value="C:tRNA methyltransferase complex"/>
    <property type="evidence" value="ECO:0007669"/>
    <property type="project" value="TreeGrafter"/>
</dbReference>
<accession>H5UPV8</accession>
<dbReference type="HAMAP" id="MF_01057">
    <property type="entry name" value="tRNA_methyltr_TrmB"/>
    <property type="match status" value="1"/>
</dbReference>
<feature type="binding site" evidence="7">
    <location>
        <position position="98"/>
    </location>
    <ligand>
        <name>S-adenosyl-L-methionine</name>
        <dbReference type="ChEBI" id="CHEBI:59789"/>
    </ligand>
</feature>
<dbReference type="OrthoDB" id="9802090at2"/>
<dbReference type="SUPFAM" id="SSF53335">
    <property type="entry name" value="S-adenosyl-L-methionine-dependent methyltransferases"/>
    <property type="match status" value="1"/>
</dbReference>
<dbReference type="Pfam" id="PF02390">
    <property type="entry name" value="Methyltransf_4"/>
    <property type="match status" value="1"/>
</dbReference>
<comment type="caution">
    <text evidence="7">Lacks conserved residue(s) required for the propagation of feature annotation.</text>
</comment>
<dbReference type="Proteomes" id="UP000004367">
    <property type="component" value="Unassembled WGS sequence"/>
</dbReference>
<evidence type="ECO:0000256" key="7">
    <source>
        <dbReference type="HAMAP-Rule" id="MF_01057"/>
    </source>
</evidence>
<proteinExistence type="inferred from homology"/>
<feature type="binding site" evidence="7">
    <location>
        <position position="184"/>
    </location>
    <ligand>
        <name>substrate</name>
    </ligand>
</feature>
<dbReference type="STRING" id="1089455.MOPEL_029_00420"/>
<dbReference type="EMBL" id="BAFE01000027">
    <property type="protein sequence ID" value="GAB47763.1"/>
    <property type="molecule type" value="Genomic_DNA"/>
</dbReference>
<dbReference type="GO" id="GO:0008176">
    <property type="term" value="F:tRNA (guanine(46)-N7)-methyltransferase activity"/>
    <property type="evidence" value="ECO:0007669"/>
    <property type="project" value="UniProtKB-UniRule"/>
</dbReference>
<dbReference type="PANTHER" id="PTHR23417:SF14">
    <property type="entry name" value="PENTACOTRIPEPTIDE-REPEAT REGION OF PRORP DOMAIN-CONTAINING PROTEIN"/>
    <property type="match status" value="1"/>
</dbReference>
<comment type="pathway">
    <text evidence="7">tRNA modification; N(7)-methylguanine-tRNA biosynthesis.</text>
</comment>
<evidence type="ECO:0000256" key="5">
    <source>
        <dbReference type="ARBA" id="ARBA00022691"/>
    </source>
</evidence>
<comment type="similarity">
    <text evidence="7">Belongs to the class I-like SAM-binding methyltransferase superfamily. TrmB family.</text>
</comment>
<dbReference type="InterPro" id="IPR003358">
    <property type="entry name" value="tRNA_(Gua-N-7)_MeTrfase_Trmb"/>
</dbReference>
<keyword evidence="4 7" id="KW-0808">Transferase</keyword>
<sequence length="245" mass="27222">MEDAAARERIRREVVSFARRDGRLSHRHQTAWDVHHGAYVVEPDRDVRSTSIAPGWTFDVEAVFGRRAPLVVEIGSGDGDAVLASAGANPDVDHLAVEVYRPGLARTIVRASRAGLANLRVIAADARMLVDRALPEASVRELRVFFPDPWPKARHHKRRLVDDDFVAAAGRVLEPGGVLRLATDWQDYADAMREACEGAEGLESLHPDSPWGPRFEGRVVTRYERKGVALGRDIRDLAFGRPARR</sequence>
<evidence type="ECO:0000256" key="2">
    <source>
        <dbReference type="ARBA" id="ARBA00003015"/>
    </source>
</evidence>
<dbReference type="RefSeq" id="WP_009481661.1">
    <property type="nucleotide sequence ID" value="NZ_BAFE01000027.1"/>
</dbReference>
<dbReference type="UniPathway" id="UPA00989"/>
<feature type="binding site" evidence="7">
    <location>
        <position position="125"/>
    </location>
    <ligand>
        <name>S-adenosyl-L-methionine</name>
        <dbReference type="ChEBI" id="CHEBI:59789"/>
    </ligand>
</feature>
<feature type="binding site" evidence="7">
    <location>
        <position position="152"/>
    </location>
    <ligand>
        <name>substrate</name>
    </ligand>
</feature>
<name>H5UPV8_9MICO</name>
<dbReference type="AlphaFoldDB" id="H5UPV8"/>
<gene>
    <name evidence="7 8" type="primary">trmB</name>
    <name evidence="8" type="ORF">MOPEL_029_00420</name>
</gene>
<dbReference type="NCBIfam" id="TIGR00091">
    <property type="entry name" value="tRNA (guanosine(46)-N7)-methyltransferase TrmB"/>
    <property type="match status" value="1"/>
</dbReference>
<feature type="binding site" evidence="7">
    <location>
        <position position="148"/>
    </location>
    <ligand>
        <name>S-adenosyl-L-methionine</name>
        <dbReference type="ChEBI" id="CHEBI:59789"/>
    </ligand>
</feature>
<comment type="catalytic activity">
    <reaction evidence="1 7">
        <text>guanosine(46) in tRNA + S-adenosyl-L-methionine = N(7)-methylguanosine(46) in tRNA + S-adenosyl-L-homocysteine</text>
        <dbReference type="Rhea" id="RHEA:42708"/>
        <dbReference type="Rhea" id="RHEA-COMP:10188"/>
        <dbReference type="Rhea" id="RHEA-COMP:10189"/>
        <dbReference type="ChEBI" id="CHEBI:57856"/>
        <dbReference type="ChEBI" id="CHEBI:59789"/>
        <dbReference type="ChEBI" id="CHEBI:74269"/>
        <dbReference type="ChEBI" id="CHEBI:74480"/>
        <dbReference type="EC" id="2.1.1.33"/>
    </reaction>
</comment>
<evidence type="ECO:0000313" key="9">
    <source>
        <dbReference type="Proteomes" id="UP000004367"/>
    </source>
</evidence>
<dbReference type="InterPro" id="IPR055361">
    <property type="entry name" value="tRNA_methyltr_TrmB_bact"/>
</dbReference>
<keyword evidence="9" id="KW-1185">Reference proteome</keyword>
<evidence type="ECO:0000256" key="6">
    <source>
        <dbReference type="ARBA" id="ARBA00022694"/>
    </source>
</evidence>
<evidence type="ECO:0000256" key="4">
    <source>
        <dbReference type="ARBA" id="ARBA00022679"/>
    </source>
</evidence>
<keyword evidence="3 7" id="KW-0489">Methyltransferase</keyword>